<comment type="caution">
    <text evidence="2">The sequence shown here is derived from an EMBL/GenBank/DDBJ whole genome shotgun (WGS) entry which is preliminary data.</text>
</comment>
<dbReference type="Proteomes" id="UP000238949">
    <property type="component" value="Unassembled WGS sequence"/>
</dbReference>
<sequence length="236" mass="27068">MHLSEIPQKLGQTRTVLLLGASLLAMLVFGMFLANADRGQLVDETRQLQHSISNLQTENEQLQTQANQLEVKLELAEMRAEQLKQEVVRLEEVVFNLQKDKAFYQHVVAPETTQDGFFIDGLELFETTTEGYFKATMVLLQQRAVSAIVRGDLKVAVTGIQNGKHRILTSDDNAILPEGNVTYGFKYFQPVTLYLQLPENFEPESIEFTTTVYQYKRRRGDYQRSYNWQDILVADQ</sequence>
<evidence type="ECO:0000256" key="1">
    <source>
        <dbReference type="SAM" id="Coils"/>
    </source>
</evidence>
<protein>
    <submittedName>
        <fullName evidence="2">Uncharacterized protein</fullName>
    </submittedName>
</protein>
<keyword evidence="1" id="KW-0175">Coiled coil</keyword>
<dbReference type="Gene3D" id="1.20.5.340">
    <property type="match status" value="1"/>
</dbReference>
<accession>A0A2S9V500</accession>
<dbReference type="OrthoDB" id="7056878at2"/>
<name>A0A2S9V500_9ALTE</name>
<dbReference type="Pfam" id="PF20567">
    <property type="entry name" value="DUF6776"/>
    <property type="match status" value="1"/>
</dbReference>
<dbReference type="RefSeq" id="WP_146129627.1">
    <property type="nucleotide sequence ID" value="NZ_PVNP01000204.1"/>
</dbReference>
<dbReference type="InterPro" id="IPR046703">
    <property type="entry name" value="DUF6776"/>
</dbReference>
<evidence type="ECO:0000313" key="2">
    <source>
        <dbReference type="EMBL" id="PRO71546.1"/>
    </source>
</evidence>
<dbReference type="EMBL" id="PVNP01000204">
    <property type="protein sequence ID" value="PRO71546.1"/>
    <property type="molecule type" value="Genomic_DNA"/>
</dbReference>
<dbReference type="AlphaFoldDB" id="A0A2S9V500"/>
<gene>
    <name evidence="2" type="ORF">C6Y40_21640</name>
</gene>
<evidence type="ECO:0000313" key="3">
    <source>
        <dbReference type="Proteomes" id="UP000238949"/>
    </source>
</evidence>
<organism evidence="2 3">
    <name type="scientific">Alteromonas alba</name>
    <dbReference type="NCBI Taxonomy" id="2079529"/>
    <lineage>
        <taxon>Bacteria</taxon>
        <taxon>Pseudomonadati</taxon>
        <taxon>Pseudomonadota</taxon>
        <taxon>Gammaproteobacteria</taxon>
        <taxon>Alteromonadales</taxon>
        <taxon>Alteromonadaceae</taxon>
        <taxon>Alteromonas/Salinimonas group</taxon>
        <taxon>Alteromonas</taxon>
    </lineage>
</organism>
<proteinExistence type="predicted"/>
<reference evidence="3" key="1">
    <citation type="journal article" date="2020" name="Int. J. Syst. Evol. Microbiol.">
        <title>Alteromonas alba sp. nov., a marine bacterium isolated from the seawater of the West Pacific Ocean.</title>
        <authorList>
            <person name="Sun C."/>
            <person name="Wu Y.-H."/>
            <person name="Xamxidin M."/>
            <person name="Cheng H."/>
            <person name="Xu X.-W."/>
        </authorList>
    </citation>
    <scope>NUCLEOTIDE SEQUENCE [LARGE SCALE GENOMIC DNA]</scope>
    <source>
        <strain evidence="3">190</strain>
    </source>
</reference>
<feature type="coiled-coil region" evidence="1">
    <location>
        <begin position="45"/>
        <end position="100"/>
    </location>
</feature>
<keyword evidence="3" id="KW-1185">Reference proteome</keyword>